<keyword evidence="3" id="KW-1185">Reference proteome</keyword>
<evidence type="ECO:0000313" key="2">
    <source>
        <dbReference type="EMBL" id="KAJ6249810.1"/>
    </source>
</evidence>
<feature type="compositionally biased region" description="Basic and acidic residues" evidence="1">
    <location>
        <begin position="13"/>
        <end position="34"/>
    </location>
</feature>
<sequence length="99" mass="11974">MDQEISNNLETKMNFHTDSKHNDKQNLSEHKEMNSLKNENLLEIKTIEISRGQTNKEDQCIKRGLKLSWVLQQIFIKQRPKRKWEEEKKIIKNKKKKIQ</sequence>
<dbReference type="EMBL" id="JAOAOG010000090">
    <property type="protein sequence ID" value="KAJ6249810.1"/>
    <property type="molecule type" value="Genomic_DNA"/>
</dbReference>
<accession>A0ABQ8YZ37</accession>
<dbReference type="Proteomes" id="UP001150062">
    <property type="component" value="Unassembled WGS sequence"/>
</dbReference>
<gene>
    <name evidence="2" type="ORF">M0813_16489</name>
</gene>
<organism evidence="2 3">
    <name type="scientific">Anaeramoeba flamelloides</name>
    <dbReference type="NCBI Taxonomy" id="1746091"/>
    <lineage>
        <taxon>Eukaryota</taxon>
        <taxon>Metamonada</taxon>
        <taxon>Anaeramoebidae</taxon>
        <taxon>Anaeramoeba</taxon>
    </lineage>
</organism>
<feature type="region of interest" description="Disordered" evidence="1">
    <location>
        <begin position="1"/>
        <end position="34"/>
    </location>
</feature>
<comment type="caution">
    <text evidence="2">The sequence shown here is derived from an EMBL/GenBank/DDBJ whole genome shotgun (WGS) entry which is preliminary data.</text>
</comment>
<proteinExistence type="predicted"/>
<reference evidence="2" key="1">
    <citation type="submission" date="2022-08" db="EMBL/GenBank/DDBJ databases">
        <title>Novel sulfate-reducing endosymbionts in the free-living metamonad Anaeramoeba.</title>
        <authorList>
            <person name="Jerlstrom-Hultqvist J."/>
            <person name="Cepicka I."/>
            <person name="Gallot-Lavallee L."/>
            <person name="Salas-Leiva D."/>
            <person name="Curtis B.A."/>
            <person name="Zahonova K."/>
            <person name="Pipaliya S."/>
            <person name="Dacks J."/>
            <person name="Roger A.J."/>
        </authorList>
    </citation>
    <scope>NUCLEOTIDE SEQUENCE</scope>
    <source>
        <strain evidence="2">Schooner1</strain>
    </source>
</reference>
<protein>
    <submittedName>
        <fullName evidence="2">Uncharacterized protein</fullName>
    </submittedName>
</protein>
<name>A0ABQ8YZ37_9EUKA</name>
<evidence type="ECO:0000313" key="3">
    <source>
        <dbReference type="Proteomes" id="UP001150062"/>
    </source>
</evidence>
<feature type="compositionally biased region" description="Polar residues" evidence="1">
    <location>
        <begin position="1"/>
        <end position="12"/>
    </location>
</feature>
<evidence type="ECO:0000256" key="1">
    <source>
        <dbReference type="SAM" id="MobiDB-lite"/>
    </source>
</evidence>